<organism evidence="1 2">
    <name type="scientific">Helianthus annuus</name>
    <name type="common">Common sunflower</name>
    <dbReference type="NCBI Taxonomy" id="4232"/>
    <lineage>
        <taxon>Eukaryota</taxon>
        <taxon>Viridiplantae</taxon>
        <taxon>Streptophyta</taxon>
        <taxon>Embryophyta</taxon>
        <taxon>Tracheophyta</taxon>
        <taxon>Spermatophyta</taxon>
        <taxon>Magnoliopsida</taxon>
        <taxon>eudicotyledons</taxon>
        <taxon>Gunneridae</taxon>
        <taxon>Pentapetalae</taxon>
        <taxon>asterids</taxon>
        <taxon>campanulids</taxon>
        <taxon>Asterales</taxon>
        <taxon>Asteraceae</taxon>
        <taxon>Asteroideae</taxon>
        <taxon>Heliantheae alliance</taxon>
        <taxon>Heliantheae</taxon>
        <taxon>Helianthus</taxon>
    </lineage>
</organism>
<keyword evidence="2" id="KW-1185">Reference proteome</keyword>
<dbReference type="Gramene" id="mRNA:HanXRQr2_Chr03g0104721">
    <property type="protein sequence ID" value="mRNA:HanXRQr2_Chr03g0104721"/>
    <property type="gene ID" value="HanXRQr2_Chr03g0104721"/>
</dbReference>
<gene>
    <name evidence="1" type="ORF">HanXRQr2_Chr03g0104721</name>
</gene>
<dbReference type="AlphaFoldDB" id="A0A9K3JE35"/>
<dbReference type="Proteomes" id="UP000215914">
    <property type="component" value="Unassembled WGS sequence"/>
</dbReference>
<evidence type="ECO:0000313" key="2">
    <source>
        <dbReference type="Proteomes" id="UP000215914"/>
    </source>
</evidence>
<reference evidence="1" key="2">
    <citation type="submission" date="2020-06" db="EMBL/GenBank/DDBJ databases">
        <title>Helianthus annuus Genome sequencing and assembly Release 2.</title>
        <authorList>
            <person name="Gouzy J."/>
            <person name="Langlade N."/>
            <person name="Munos S."/>
        </authorList>
    </citation>
    <scope>NUCLEOTIDE SEQUENCE</scope>
    <source>
        <tissue evidence="1">Leaves</tissue>
    </source>
</reference>
<proteinExistence type="predicted"/>
<accession>A0A9K3JE35</accession>
<reference evidence="1" key="1">
    <citation type="journal article" date="2017" name="Nature">
        <title>The sunflower genome provides insights into oil metabolism, flowering and Asterid evolution.</title>
        <authorList>
            <person name="Badouin H."/>
            <person name="Gouzy J."/>
            <person name="Grassa C.J."/>
            <person name="Murat F."/>
            <person name="Staton S.E."/>
            <person name="Cottret L."/>
            <person name="Lelandais-Briere C."/>
            <person name="Owens G.L."/>
            <person name="Carrere S."/>
            <person name="Mayjonade B."/>
            <person name="Legrand L."/>
            <person name="Gill N."/>
            <person name="Kane N.C."/>
            <person name="Bowers J.E."/>
            <person name="Hubner S."/>
            <person name="Bellec A."/>
            <person name="Berard A."/>
            <person name="Berges H."/>
            <person name="Blanchet N."/>
            <person name="Boniface M.C."/>
            <person name="Brunel D."/>
            <person name="Catrice O."/>
            <person name="Chaidir N."/>
            <person name="Claudel C."/>
            <person name="Donnadieu C."/>
            <person name="Faraut T."/>
            <person name="Fievet G."/>
            <person name="Helmstetter N."/>
            <person name="King M."/>
            <person name="Knapp S.J."/>
            <person name="Lai Z."/>
            <person name="Le Paslier M.C."/>
            <person name="Lippi Y."/>
            <person name="Lorenzon L."/>
            <person name="Mandel J.R."/>
            <person name="Marage G."/>
            <person name="Marchand G."/>
            <person name="Marquand E."/>
            <person name="Bret-Mestries E."/>
            <person name="Morien E."/>
            <person name="Nambeesan S."/>
            <person name="Nguyen T."/>
            <person name="Pegot-Espagnet P."/>
            <person name="Pouilly N."/>
            <person name="Raftis F."/>
            <person name="Sallet E."/>
            <person name="Schiex T."/>
            <person name="Thomas J."/>
            <person name="Vandecasteele C."/>
            <person name="Vares D."/>
            <person name="Vear F."/>
            <person name="Vautrin S."/>
            <person name="Crespi M."/>
            <person name="Mangin B."/>
            <person name="Burke J.M."/>
            <person name="Salse J."/>
            <person name="Munos S."/>
            <person name="Vincourt P."/>
            <person name="Rieseberg L.H."/>
            <person name="Langlade N.B."/>
        </authorList>
    </citation>
    <scope>NUCLEOTIDE SEQUENCE</scope>
    <source>
        <tissue evidence="1">Leaves</tissue>
    </source>
</reference>
<dbReference type="EMBL" id="MNCJ02000318">
    <property type="protein sequence ID" value="KAF5813941.1"/>
    <property type="molecule type" value="Genomic_DNA"/>
</dbReference>
<name>A0A9K3JE35_HELAN</name>
<sequence>MAVSVLFDNRFRLVSGLCHIHQAHQWFRVRFWMNSIYVSGPGFRFNMLWFGSRFGFGQHKSTAVNSANESQPVNCWSTVEPRLG</sequence>
<evidence type="ECO:0000313" key="1">
    <source>
        <dbReference type="EMBL" id="KAF5813941.1"/>
    </source>
</evidence>
<comment type="caution">
    <text evidence="1">The sequence shown here is derived from an EMBL/GenBank/DDBJ whole genome shotgun (WGS) entry which is preliminary data.</text>
</comment>
<protein>
    <submittedName>
        <fullName evidence="1">Uncharacterized protein</fullName>
    </submittedName>
</protein>